<dbReference type="GeneID" id="57266427"/>
<evidence type="ECO:0000256" key="6">
    <source>
        <dbReference type="ARBA" id="ARBA00022989"/>
    </source>
</evidence>
<keyword evidence="5 8" id="KW-0812">Transmembrane</keyword>
<dbReference type="PATRIC" id="fig|553.3.peg.370"/>
<proteinExistence type="inferred from homology"/>
<sequence>MSTIIIILAVVLTCSILAGIGFWYAMRRRPPLAKPLPFISPPCRKLSERERKAVEQYLAALEKQPRILSPGETRRRHEKLVLTAQSNNVYPVTRAITRYGLSTDDPHKWRYYLDEVEVHLPPLWEQYITDENYVELIRTQSIPLIISLNGHSLVDYAIDQQSLPNLIRPSSTNASIRKAESENVELVRVRKETLEEYRLSRPDGTREAVIISFALLLFFIGLLLPASLMIWLSVLAGMMIVASLWLMYRVPGENGLREIHCLRGAPKRWGLFGESNQEQSNITLGIIDLAYPAHWQPYVAHDLGQVTDVDIYLNRQVVRQGRFLSLQDEVRNFPLQRWRKNVVLAVGSLIVLALLITWIPLSMPIKLSLAWAKGTESLDVNSVNQLSREDLKVGDSLKVTGTGMCAVPDNYQSNRTYTYMPFDCSQIYWNNATPLPLPHSDIIEKASALLDTTTRQLHPETNTDPKLNPQLASAIQKSGMILLDDFSDLVLKTQALCNQAQDCMRLKNALVNLGNAKDWDTLVSRADSGQLNGMNVLLRPVSAEALENLVHTATSTFFFRETRRAAENLNSPPPGGFVIASDEGHQLVNQPQPAVPLFDLDAGSQWQELQRLSSLLLHTPFSATGIITGIYTDANGTRHIALHNEPDAMAKWRYLGAALLLIVLLTCAITNGLLALRRIHLNRQRMLAIQQYYDKCFNPSLNTIQGVRSIF</sequence>
<dbReference type="OrthoDB" id="8827178at2"/>
<accession>A0A0H3L807</accession>
<name>A0A0H3L807_PANAA</name>
<evidence type="ECO:0000256" key="3">
    <source>
        <dbReference type="ARBA" id="ARBA00022475"/>
    </source>
</evidence>
<dbReference type="EMBL" id="AP012032">
    <property type="protein sequence ID" value="BAK12980.1"/>
    <property type="molecule type" value="Genomic_DNA"/>
</dbReference>
<protein>
    <submittedName>
        <fullName evidence="9">Membrane protein IgaA</fullName>
    </submittedName>
</protein>
<feature type="transmembrane region" description="Helical" evidence="8">
    <location>
        <begin position="6"/>
        <end position="26"/>
    </location>
</feature>
<feature type="transmembrane region" description="Helical" evidence="8">
    <location>
        <begin position="654"/>
        <end position="676"/>
    </location>
</feature>
<keyword evidence="7 8" id="KW-0472">Membrane</keyword>
<feature type="transmembrane region" description="Helical" evidence="8">
    <location>
        <begin position="341"/>
        <end position="361"/>
    </location>
</feature>
<evidence type="ECO:0000256" key="4">
    <source>
        <dbReference type="ARBA" id="ARBA00022519"/>
    </source>
</evidence>
<evidence type="ECO:0000256" key="1">
    <source>
        <dbReference type="ARBA" id="ARBA00004429"/>
    </source>
</evidence>
<evidence type="ECO:0000256" key="7">
    <source>
        <dbReference type="ARBA" id="ARBA00023136"/>
    </source>
</evidence>
<evidence type="ECO:0000256" key="8">
    <source>
        <dbReference type="SAM" id="Phobius"/>
    </source>
</evidence>
<organism evidence="9 10">
    <name type="scientific">Pantoea ananatis (strain AJ13355)</name>
    <dbReference type="NCBI Taxonomy" id="932677"/>
    <lineage>
        <taxon>Bacteria</taxon>
        <taxon>Pseudomonadati</taxon>
        <taxon>Pseudomonadota</taxon>
        <taxon>Gammaproteobacteria</taxon>
        <taxon>Enterobacterales</taxon>
        <taxon>Erwiniaceae</taxon>
        <taxon>Pantoea</taxon>
    </lineage>
</organism>
<evidence type="ECO:0000313" key="10">
    <source>
        <dbReference type="Proteomes" id="UP000006690"/>
    </source>
</evidence>
<dbReference type="eggNOG" id="ENOG502Z8KK">
    <property type="taxonomic scope" value="Bacteria"/>
</dbReference>
<reference evidence="10" key="1">
    <citation type="journal article" date="2012" name="Appl. Microbiol. Biotechnol.">
        <title>The complete genome sequence of Pantoea ananatis AJ13355, an organism with great biotechnological potential.</title>
        <authorList>
            <person name="Hara Y."/>
            <person name="Kadotani N."/>
            <person name="Izui H."/>
            <person name="Katashkina J.I."/>
            <person name="Kuvaeva T.M."/>
            <person name="Andreeva I.G."/>
            <person name="Golubeva L.I."/>
            <person name="Malko D.B."/>
            <person name="Makeev V.J."/>
            <person name="Mashko S.V."/>
            <person name="Kozlov Y.I."/>
        </authorList>
    </citation>
    <scope>NUCLEOTIDE SEQUENCE [LARGE SCALE GENOMIC DNA]</scope>
    <source>
        <strain evidence="10">AJ13355</strain>
    </source>
</reference>
<feature type="transmembrane region" description="Helical" evidence="8">
    <location>
        <begin position="208"/>
        <end position="224"/>
    </location>
</feature>
<comment type="subcellular location">
    <subcellularLocation>
        <location evidence="1">Cell inner membrane</location>
        <topology evidence="1">Multi-pass membrane protein</topology>
    </subcellularLocation>
</comment>
<dbReference type="RefSeq" id="WP_013027515.1">
    <property type="nucleotide sequence ID" value="NC_017531.2"/>
</dbReference>
<dbReference type="InterPro" id="IPR010771">
    <property type="entry name" value="IgaA"/>
</dbReference>
<feature type="transmembrane region" description="Helical" evidence="8">
    <location>
        <begin position="230"/>
        <end position="248"/>
    </location>
</feature>
<evidence type="ECO:0000256" key="2">
    <source>
        <dbReference type="ARBA" id="ARBA00009494"/>
    </source>
</evidence>
<keyword evidence="4" id="KW-0997">Cell inner membrane</keyword>
<dbReference type="AlphaFoldDB" id="A0A0H3L807"/>
<keyword evidence="3" id="KW-1003">Cell membrane</keyword>
<evidence type="ECO:0000256" key="5">
    <source>
        <dbReference type="ARBA" id="ARBA00022692"/>
    </source>
</evidence>
<comment type="similarity">
    <text evidence="2">Belongs to the IgaA family.</text>
</comment>
<gene>
    <name evidence="9" type="primary">yrfF</name>
    <name evidence="9" type="ordered locus">PAJ_2900</name>
</gene>
<dbReference type="KEGG" id="paj:PAJ_2900"/>
<keyword evidence="6 8" id="KW-1133">Transmembrane helix</keyword>
<dbReference type="Pfam" id="PF07095">
    <property type="entry name" value="IgaA"/>
    <property type="match status" value="1"/>
</dbReference>
<dbReference type="Proteomes" id="UP000006690">
    <property type="component" value="Chromosome"/>
</dbReference>
<dbReference type="GO" id="GO:0005886">
    <property type="term" value="C:plasma membrane"/>
    <property type="evidence" value="ECO:0007669"/>
    <property type="project" value="UniProtKB-SubCell"/>
</dbReference>
<evidence type="ECO:0000313" key="9">
    <source>
        <dbReference type="EMBL" id="BAK12980.1"/>
    </source>
</evidence>
<dbReference type="HOGENOM" id="CLU_014723_0_0_6"/>